<feature type="active site" evidence="7">
    <location>
        <position position="334"/>
    </location>
</feature>
<dbReference type="Gene3D" id="3.40.309.10">
    <property type="entry name" value="Aldehyde Dehydrogenase, Chain A, domain 2"/>
    <property type="match status" value="1"/>
</dbReference>
<organism evidence="12 14">
    <name type="scientific">Furculomyces boomerangus</name>
    <dbReference type="NCBI Taxonomy" id="61424"/>
    <lineage>
        <taxon>Eukaryota</taxon>
        <taxon>Fungi</taxon>
        <taxon>Fungi incertae sedis</taxon>
        <taxon>Zoopagomycota</taxon>
        <taxon>Kickxellomycotina</taxon>
        <taxon>Harpellomycetes</taxon>
        <taxon>Harpellales</taxon>
        <taxon>Harpellaceae</taxon>
        <taxon>Furculomyces</taxon>
    </lineage>
</organism>
<protein>
    <recommendedName>
        <fullName evidence="9 10">Multifunctional fusion protein</fullName>
    </recommendedName>
    <domain>
        <recommendedName>
            <fullName evidence="10">Delta-1-pyrroline-5-carboxylate dehydrogenase</fullName>
            <shortName evidence="10">P5C dehydrogenase</shortName>
        </recommendedName>
        <alternativeName>
            <fullName evidence="9">L-glutamate gamma-semialdehyde dehydrogenase</fullName>
        </alternativeName>
    </domain>
    <domain>
        <recommendedName>
            <fullName evidence="9">L-glutamate gamma-semialdehyde dehydrogenase</fullName>
            <ecNumber evidence="9">1.2.1.88</ecNumber>
        </recommendedName>
    </domain>
</protein>
<evidence type="ECO:0000313" key="14">
    <source>
        <dbReference type="Proteomes" id="UP000245699"/>
    </source>
</evidence>
<sequence length="583" mass="63659">MSFAFHTTKVLPTIKSAASLVSARASVTCSSQNLTGHRVAQTASTKLPEIKNEPMRDYALGSTDRSKVMDAINTIKTQAPYHVNLVINGEEVKGEGVDKQLMPSEHANALCTFEKASKSQVQEAIAGALEARKKWSEMPIYDRQAIFLKAADLIAHKYRYILLASTMLGQGKNIWQAEIDAAAEAADFLRFGAKYSNEVYSTQPTENSPGIWNHLEYRPLEGFVYAISPFNFTAIGVNLAAAPALMGNTVLWKPSNAAVLSNYIMYKILEEAGVPAGVIQFIPGNPVDISEQIFNHPEFAALHFTGSTAVFKSLWKQIANNIDGYKSYPRIVGETGGKNFHLLHSSADVDSAVNQTIRGAFEYQGQKCSACSRLYVPDNLWPEFKSKLIEKASHIKMGNIADPENFIGPVINQPAFDRIKNYIEYAKSSPDCEVIVGGNCDSSVGYFIEPTVIETINPNTKTMAEEIFGPVLTAYVYPANEFSNIIETIDSTTPYGLTGSIFAQDRDAIVYASNKLVNAAGNFYINDKCTGAVVGQQPFGGARASGTNDKAGSSNLLHRFVSPRSVKESFLPISGFQYPSNIV</sequence>
<comment type="similarity">
    <text evidence="2 8">Belongs to the aldehyde dehydrogenase family.</text>
</comment>
<comment type="pathway">
    <text evidence="1 9">Amino-acid degradation; L-proline degradation into L-glutamate; L-glutamate from L-proline: step 2/2.</text>
</comment>
<evidence type="ECO:0000256" key="7">
    <source>
        <dbReference type="PROSITE-ProRule" id="PRU10007"/>
    </source>
</evidence>
<dbReference type="EMBL" id="MBFT01000002">
    <property type="protein sequence ID" value="PVV00214.1"/>
    <property type="molecule type" value="Genomic_DNA"/>
</dbReference>
<proteinExistence type="inferred from homology"/>
<comment type="caution">
    <text evidence="12">The sequence shown here is derived from an EMBL/GenBank/DDBJ whole genome shotgun (WGS) entry which is preliminary data.</text>
</comment>
<reference evidence="12 14" key="1">
    <citation type="journal article" date="2018" name="MBio">
        <title>Comparative Genomics Reveals the Core Gene Toolbox for the Fungus-Insect Symbiosis.</title>
        <authorList>
            <person name="Wang Y."/>
            <person name="Stata M."/>
            <person name="Wang W."/>
            <person name="Stajich J.E."/>
            <person name="White M.M."/>
            <person name="Moncalvo J.M."/>
        </authorList>
    </citation>
    <scope>NUCLEOTIDE SEQUENCE [LARGE SCALE GENOMIC DNA]</scope>
    <source>
        <strain evidence="12 14">AUS-77-4</strain>
    </source>
</reference>
<dbReference type="OrthoDB" id="5322683at2759"/>
<dbReference type="PANTHER" id="PTHR42862">
    <property type="entry name" value="DELTA-1-PYRROLINE-5-CARBOXYLATE DEHYDROGENASE 1, ISOFORM A-RELATED"/>
    <property type="match status" value="1"/>
</dbReference>
<keyword evidence="14" id="KW-1185">Reference proteome</keyword>
<dbReference type="GO" id="GO:0010133">
    <property type="term" value="P:L-proline catabolic process to L-glutamate"/>
    <property type="evidence" value="ECO:0007669"/>
    <property type="project" value="UniProtKB-UniRule"/>
</dbReference>
<evidence type="ECO:0000256" key="6">
    <source>
        <dbReference type="ARBA" id="ARBA00048142"/>
    </source>
</evidence>
<dbReference type="AlphaFoldDB" id="A0A2T9Z4Q3"/>
<evidence type="ECO:0000256" key="5">
    <source>
        <dbReference type="ARBA" id="ARBA00023062"/>
    </source>
</evidence>
<dbReference type="InterPro" id="IPR015590">
    <property type="entry name" value="Aldehyde_DH_dom"/>
</dbReference>
<keyword evidence="4 9" id="KW-0520">NAD</keyword>
<dbReference type="PANTHER" id="PTHR42862:SF1">
    <property type="entry name" value="DELTA-1-PYRROLINE-5-CARBOXYLATE DEHYDROGENASE 2, ISOFORM A-RELATED"/>
    <property type="match status" value="1"/>
</dbReference>
<evidence type="ECO:0000256" key="8">
    <source>
        <dbReference type="RuleBase" id="RU003345"/>
    </source>
</evidence>
<dbReference type="InterPro" id="IPR016160">
    <property type="entry name" value="Ald_DH_CS_CYS"/>
</dbReference>
<evidence type="ECO:0000313" key="12">
    <source>
        <dbReference type="EMBL" id="PVU99516.1"/>
    </source>
</evidence>
<dbReference type="EMBL" id="MBFT01000032">
    <property type="protein sequence ID" value="PVU99516.1"/>
    <property type="molecule type" value="Genomic_DNA"/>
</dbReference>
<dbReference type="InterPro" id="IPR016161">
    <property type="entry name" value="Ald_DH/histidinol_DH"/>
</dbReference>
<evidence type="ECO:0000256" key="3">
    <source>
        <dbReference type="ARBA" id="ARBA00023002"/>
    </source>
</evidence>
<dbReference type="InterPro" id="IPR016163">
    <property type="entry name" value="Ald_DH_C"/>
</dbReference>
<dbReference type="Gene3D" id="3.40.605.10">
    <property type="entry name" value="Aldehyde Dehydrogenase, Chain A, domain 1"/>
    <property type="match status" value="1"/>
</dbReference>
<dbReference type="Pfam" id="PF00171">
    <property type="entry name" value="Aldedh"/>
    <property type="match status" value="1"/>
</dbReference>
<evidence type="ECO:0000256" key="9">
    <source>
        <dbReference type="RuleBase" id="RU366016"/>
    </source>
</evidence>
<dbReference type="InterPro" id="IPR005931">
    <property type="entry name" value="P5CDH/ALDH4A1"/>
</dbReference>
<dbReference type="GO" id="GO:0005759">
    <property type="term" value="C:mitochondrial matrix"/>
    <property type="evidence" value="ECO:0007669"/>
    <property type="project" value="TreeGrafter"/>
</dbReference>
<dbReference type="GO" id="GO:0003842">
    <property type="term" value="F:L-glutamate gamma-semialdehyde dehydrogenase activity"/>
    <property type="evidence" value="ECO:0007669"/>
    <property type="project" value="UniProtKB-UniRule"/>
</dbReference>
<dbReference type="InterPro" id="IPR029510">
    <property type="entry name" value="Ald_DH_CS_GLU"/>
</dbReference>
<evidence type="ECO:0000256" key="2">
    <source>
        <dbReference type="ARBA" id="ARBA00009986"/>
    </source>
</evidence>
<dbReference type="STRING" id="61424.A0A2T9Z4Q3"/>
<dbReference type="CDD" id="cd07123">
    <property type="entry name" value="ALDH_F4-17_P5CDH"/>
    <property type="match status" value="1"/>
</dbReference>
<dbReference type="NCBIfam" id="TIGR01236">
    <property type="entry name" value="D1pyr5carbox1"/>
    <property type="match status" value="1"/>
</dbReference>
<feature type="domain" description="Aldehyde dehydrogenase" evidence="11">
    <location>
        <begin position="103"/>
        <end position="565"/>
    </location>
</feature>
<evidence type="ECO:0000256" key="4">
    <source>
        <dbReference type="ARBA" id="ARBA00023027"/>
    </source>
</evidence>
<dbReference type="UniPathway" id="UPA00261">
    <property type="reaction ID" value="UER00374"/>
</dbReference>
<dbReference type="FunFam" id="3.40.605.10:FF:000006">
    <property type="entry name" value="1-pyrroline-5-carboxylate dehydrogenase"/>
    <property type="match status" value="1"/>
</dbReference>
<evidence type="ECO:0000259" key="11">
    <source>
        <dbReference type="Pfam" id="PF00171"/>
    </source>
</evidence>
<keyword evidence="3 8" id="KW-0560">Oxidoreductase</keyword>
<dbReference type="EC" id="1.2.1.88" evidence="9"/>
<name>A0A2T9Z4Q3_9FUNG</name>
<accession>A0A2T9Z4Q3</accession>
<dbReference type="SUPFAM" id="SSF53720">
    <property type="entry name" value="ALDH-like"/>
    <property type="match status" value="1"/>
</dbReference>
<dbReference type="PROSITE" id="PS00687">
    <property type="entry name" value="ALDEHYDE_DEHYDR_GLU"/>
    <property type="match status" value="1"/>
</dbReference>
<evidence type="ECO:0000256" key="10">
    <source>
        <dbReference type="RuleBase" id="RU366030"/>
    </source>
</evidence>
<evidence type="ECO:0000256" key="1">
    <source>
        <dbReference type="ARBA" id="ARBA00004786"/>
    </source>
</evidence>
<dbReference type="PROSITE" id="PS00070">
    <property type="entry name" value="ALDEHYDE_DEHYDR_CYS"/>
    <property type="match status" value="1"/>
</dbReference>
<dbReference type="InterPro" id="IPR050485">
    <property type="entry name" value="Proline_metab_enzyme"/>
</dbReference>
<comment type="catalytic activity">
    <reaction evidence="6 9">
        <text>L-glutamate 5-semialdehyde + NAD(+) + H2O = L-glutamate + NADH + 2 H(+)</text>
        <dbReference type="Rhea" id="RHEA:30235"/>
        <dbReference type="ChEBI" id="CHEBI:15377"/>
        <dbReference type="ChEBI" id="CHEBI:15378"/>
        <dbReference type="ChEBI" id="CHEBI:29985"/>
        <dbReference type="ChEBI" id="CHEBI:57540"/>
        <dbReference type="ChEBI" id="CHEBI:57945"/>
        <dbReference type="ChEBI" id="CHEBI:58066"/>
        <dbReference type="EC" id="1.2.1.88"/>
    </reaction>
</comment>
<dbReference type="Proteomes" id="UP000245699">
    <property type="component" value="Unassembled WGS sequence"/>
</dbReference>
<gene>
    <name evidence="13" type="ORF">BB559_000017</name>
    <name evidence="12" type="ORF">BB559_000639</name>
</gene>
<keyword evidence="5 9" id="KW-0642">Proline metabolism</keyword>
<evidence type="ECO:0000313" key="13">
    <source>
        <dbReference type="EMBL" id="PVV00214.1"/>
    </source>
</evidence>
<dbReference type="InterPro" id="IPR016162">
    <property type="entry name" value="Ald_DH_N"/>
</dbReference>
<dbReference type="FunFam" id="3.40.309.10:FF:000005">
    <property type="entry name" value="1-pyrroline-5-carboxylate dehydrogenase 1"/>
    <property type="match status" value="1"/>
</dbReference>